<dbReference type="HOGENOM" id="CLU_067202_0_1_1"/>
<proteinExistence type="predicted"/>
<evidence type="ECO:0000259" key="1">
    <source>
        <dbReference type="Pfam" id="PF00485"/>
    </source>
</evidence>
<dbReference type="GO" id="GO:0005524">
    <property type="term" value="F:ATP binding"/>
    <property type="evidence" value="ECO:0007669"/>
    <property type="project" value="InterPro"/>
</dbReference>
<dbReference type="GO" id="GO:0016301">
    <property type="term" value="F:kinase activity"/>
    <property type="evidence" value="ECO:0007669"/>
    <property type="project" value="InterPro"/>
</dbReference>
<keyword evidence="3" id="KW-1185">Reference proteome</keyword>
<gene>
    <name evidence="2" type="ordered locus">DEHA2F22924g</name>
</gene>
<organism evidence="2 3">
    <name type="scientific">Debaryomyces hansenii (strain ATCC 36239 / CBS 767 / BCRC 21394 / JCM 1990 / NBRC 0083 / IGC 2968)</name>
    <name type="common">Yeast</name>
    <name type="synonym">Torulaspora hansenii</name>
    <dbReference type="NCBI Taxonomy" id="284592"/>
    <lineage>
        <taxon>Eukaryota</taxon>
        <taxon>Fungi</taxon>
        <taxon>Dikarya</taxon>
        <taxon>Ascomycota</taxon>
        <taxon>Saccharomycotina</taxon>
        <taxon>Pichiomycetes</taxon>
        <taxon>Debaryomycetaceae</taxon>
        <taxon>Debaryomyces</taxon>
    </lineage>
</organism>
<dbReference type="InterPro" id="IPR027417">
    <property type="entry name" value="P-loop_NTPase"/>
</dbReference>
<sequence length="229" mass="26251">MVIQHKIYSDQVPELVERALKLYEDKTESKKDRRIIISLAGIPGSGKSTLSAELVKQLNTRVKAIVVQQDGFHLYRSELKKLPNSEEAFLRRGAPFTFNAKKFLDLVSHLNDEKYVNSTIQVPTFDHKLKDPIENDKSIDPDTNIIIIEGNYVLLKDLYWNDITKFVDETWFVDVPLNLVKERIIKRHLEAGIAENEQEAIARADGNDLLNAEYILKNSKSADLTIMTR</sequence>
<dbReference type="Gene3D" id="3.40.50.300">
    <property type="entry name" value="P-loop containing nucleotide triphosphate hydrolases"/>
    <property type="match status" value="2"/>
</dbReference>
<dbReference type="OMA" id="QNAHYID"/>
<dbReference type="Proteomes" id="UP000000599">
    <property type="component" value="Chromosome F"/>
</dbReference>
<dbReference type="EMBL" id="CR382138">
    <property type="protein sequence ID" value="CAG89745.2"/>
    <property type="molecule type" value="Genomic_DNA"/>
</dbReference>
<dbReference type="InParanoid" id="Q6BKD2"/>
<accession>Q6BKD2</accession>
<dbReference type="VEuPathDB" id="FungiDB:DEHA2F22924g"/>
<feature type="domain" description="Phosphoribulokinase/uridine kinase" evidence="1">
    <location>
        <begin position="36"/>
        <end position="188"/>
    </location>
</feature>
<evidence type="ECO:0000313" key="2">
    <source>
        <dbReference type="EMBL" id="CAG89745.2"/>
    </source>
</evidence>
<dbReference type="KEGG" id="dha:DEHA2F22924g"/>
<dbReference type="InterPro" id="IPR006083">
    <property type="entry name" value="PRK/URK"/>
</dbReference>
<dbReference type="GeneID" id="2903987"/>
<dbReference type="STRING" id="284592.Q6BKD2"/>
<protein>
    <submittedName>
        <fullName evidence="2">DEHA2F22924p</fullName>
    </submittedName>
</protein>
<dbReference type="RefSeq" id="XP_461339.2">
    <property type="nucleotide sequence ID" value="XM_461339.1"/>
</dbReference>
<dbReference type="FunCoup" id="Q6BKD2">
    <property type="interactions" value="11"/>
</dbReference>
<dbReference type="AlphaFoldDB" id="Q6BKD2"/>
<dbReference type="OrthoDB" id="6362633at2759"/>
<name>Q6BKD2_DEBHA</name>
<reference evidence="2 3" key="1">
    <citation type="journal article" date="2004" name="Nature">
        <title>Genome evolution in yeasts.</title>
        <authorList>
            <consortium name="Genolevures"/>
            <person name="Dujon B."/>
            <person name="Sherman D."/>
            <person name="Fischer G."/>
            <person name="Durrens P."/>
            <person name="Casaregola S."/>
            <person name="Lafontaine I."/>
            <person name="de Montigny J."/>
            <person name="Marck C."/>
            <person name="Neuveglise C."/>
            <person name="Talla E."/>
            <person name="Goffard N."/>
            <person name="Frangeul L."/>
            <person name="Aigle M."/>
            <person name="Anthouard V."/>
            <person name="Babour A."/>
            <person name="Barbe V."/>
            <person name="Barnay S."/>
            <person name="Blanchin S."/>
            <person name="Beckerich J.M."/>
            <person name="Beyne E."/>
            <person name="Bleykasten C."/>
            <person name="Boisrame A."/>
            <person name="Boyer J."/>
            <person name="Cattolico L."/>
            <person name="Confanioleri F."/>
            <person name="de Daruvar A."/>
            <person name="Despons L."/>
            <person name="Fabre E."/>
            <person name="Fairhead C."/>
            <person name="Ferry-Dumazet H."/>
            <person name="Groppi A."/>
            <person name="Hantraye F."/>
            <person name="Hennequin C."/>
            <person name="Jauniaux N."/>
            <person name="Joyet P."/>
            <person name="Kachouri R."/>
            <person name="Kerrest A."/>
            <person name="Koszul R."/>
            <person name="Lemaire M."/>
            <person name="Lesur I."/>
            <person name="Ma L."/>
            <person name="Muller H."/>
            <person name="Nicaud J.M."/>
            <person name="Nikolski M."/>
            <person name="Oztas S."/>
            <person name="Ozier-Kalogeropoulos O."/>
            <person name="Pellenz S."/>
            <person name="Potier S."/>
            <person name="Richard G.F."/>
            <person name="Straub M.L."/>
            <person name="Suleau A."/>
            <person name="Swennene D."/>
            <person name="Tekaia F."/>
            <person name="Wesolowski-Louvel M."/>
            <person name="Westhof E."/>
            <person name="Wirth B."/>
            <person name="Zeniou-Meyer M."/>
            <person name="Zivanovic I."/>
            <person name="Bolotin-Fukuhara M."/>
            <person name="Thierry A."/>
            <person name="Bouchier C."/>
            <person name="Caudron B."/>
            <person name="Scarpelli C."/>
            <person name="Gaillardin C."/>
            <person name="Weissenbach J."/>
            <person name="Wincker P."/>
            <person name="Souciet J.L."/>
        </authorList>
    </citation>
    <scope>NUCLEOTIDE SEQUENCE [LARGE SCALE GENOMIC DNA]</scope>
    <source>
        <strain evidence="3">ATCC 36239 / CBS 767 / BCRC 21394 / JCM 1990 / NBRC 0083 / IGC 2968</strain>
    </source>
</reference>
<evidence type="ECO:0000313" key="3">
    <source>
        <dbReference type="Proteomes" id="UP000000599"/>
    </source>
</evidence>
<dbReference type="SUPFAM" id="SSF52540">
    <property type="entry name" value="P-loop containing nucleoside triphosphate hydrolases"/>
    <property type="match status" value="1"/>
</dbReference>
<dbReference type="eggNOG" id="KOG2702">
    <property type="taxonomic scope" value="Eukaryota"/>
</dbReference>
<dbReference type="PANTHER" id="PTHR10285">
    <property type="entry name" value="URIDINE KINASE"/>
    <property type="match status" value="1"/>
</dbReference>
<dbReference type="Pfam" id="PF00485">
    <property type="entry name" value="PRK"/>
    <property type="match status" value="1"/>
</dbReference>